<accession>A0AAU7WCF5</accession>
<dbReference type="GO" id="GO:0012505">
    <property type="term" value="C:endomembrane system"/>
    <property type="evidence" value="ECO:0007669"/>
    <property type="project" value="UniProtKB-SubCell"/>
</dbReference>
<dbReference type="InterPro" id="IPR003807">
    <property type="entry name" value="DUF202"/>
</dbReference>
<comment type="subcellular location">
    <subcellularLocation>
        <location evidence="1">Endomembrane system</location>
        <topology evidence="1">Multi-pass membrane protein</topology>
    </subcellularLocation>
</comment>
<dbReference type="RefSeq" id="WP_350349402.1">
    <property type="nucleotide sequence ID" value="NZ_CP158374.1"/>
</dbReference>
<evidence type="ECO:0000256" key="2">
    <source>
        <dbReference type="ARBA" id="ARBA00022692"/>
    </source>
</evidence>
<evidence type="ECO:0000256" key="5">
    <source>
        <dbReference type="SAM" id="Phobius"/>
    </source>
</evidence>
<gene>
    <name evidence="7" type="ORF">ABIQ69_05655</name>
</gene>
<name>A0AAU7WCF5_9MICO</name>
<evidence type="ECO:0000256" key="1">
    <source>
        <dbReference type="ARBA" id="ARBA00004127"/>
    </source>
</evidence>
<keyword evidence="3 5" id="KW-1133">Transmembrane helix</keyword>
<evidence type="ECO:0000256" key="3">
    <source>
        <dbReference type="ARBA" id="ARBA00022989"/>
    </source>
</evidence>
<reference evidence="7" key="1">
    <citation type="submission" date="2024-05" db="EMBL/GenBank/DDBJ databases">
        <authorList>
            <person name="Yu L."/>
        </authorList>
    </citation>
    <scope>NUCLEOTIDE SEQUENCE</scope>
    <source>
        <strain evidence="7">G08B096</strain>
    </source>
</reference>
<evidence type="ECO:0000313" key="7">
    <source>
        <dbReference type="EMBL" id="XBX83399.1"/>
    </source>
</evidence>
<dbReference type="AlphaFoldDB" id="A0AAU7WCF5"/>
<protein>
    <submittedName>
        <fullName evidence="7">DUF202 domain-containing protein</fullName>
    </submittedName>
</protein>
<feature type="transmembrane region" description="Helical" evidence="5">
    <location>
        <begin position="20"/>
        <end position="36"/>
    </location>
</feature>
<evidence type="ECO:0000259" key="6">
    <source>
        <dbReference type="Pfam" id="PF02656"/>
    </source>
</evidence>
<sequence>MPPFRLAATADPGLQPERTALSWSRTAFAVAANALLSLRAGLVAGEPWLVAVGVLLFGTAGAVVVIAAVRRRQLAGAELTITPPRGALAGVTAAAVLAAAGGVASVLVERSAT</sequence>
<proteinExistence type="predicted"/>
<keyword evidence="2 5" id="KW-0812">Transmembrane</keyword>
<dbReference type="EMBL" id="CP158374">
    <property type="protein sequence ID" value="XBX83399.1"/>
    <property type="molecule type" value="Genomic_DNA"/>
</dbReference>
<dbReference type="Pfam" id="PF02656">
    <property type="entry name" value="DUF202"/>
    <property type="match status" value="1"/>
</dbReference>
<feature type="transmembrane region" description="Helical" evidence="5">
    <location>
        <begin position="48"/>
        <end position="68"/>
    </location>
</feature>
<feature type="domain" description="DUF202" evidence="6">
    <location>
        <begin position="11"/>
        <end position="74"/>
    </location>
</feature>
<organism evidence="7">
    <name type="scientific">Agromyces sp. G08B096</name>
    <dbReference type="NCBI Taxonomy" id="3156399"/>
    <lineage>
        <taxon>Bacteria</taxon>
        <taxon>Bacillati</taxon>
        <taxon>Actinomycetota</taxon>
        <taxon>Actinomycetes</taxon>
        <taxon>Micrococcales</taxon>
        <taxon>Microbacteriaceae</taxon>
        <taxon>Agromyces</taxon>
    </lineage>
</organism>
<feature type="transmembrane region" description="Helical" evidence="5">
    <location>
        <begin position="88"/>
        <end position="108"/>
    </location>
</feature>
<evidence type="ECO:0000256" key="4">
    <source>
        <dbReference type="ARBA" id="ARBA00023136"/>
    </source>
</evidence>
<keyword evidence="4 5" id="KW-0472">Membrane</keyword>